<sequence>MQALLHDSLQQLLFQGPDLVQDVDNLTTGVWQAKNLFLAKVTVNREDNDVEYGWNSAEELLHVDRIWCLEHFREAIQSLFAPFSSVTPSFLQSPLLKSLLKLQEWRISRQPTNKNLCKEQCRLKLVHRVDGIINHQLLTTVI</sequence>
<name>A0A0A9CF34_ARUDO</name>
<evidence type="ECO:0000313" key="1">
    <source>
        <dbReference type="EMBL" id="JAD74949.1"/>
    </source>
</evidence>
<reference evidence="1" key="2">
    <citation type="journal article" date="2015" name="Data Brief">
        <title>Shoot transcriptome of the giant reed, Arundo donax.</title>
        <authorList>
            <person name="Barrero R.A."/>
            <person name="Guerrero F.D."/>
            <person name="Moolhuijzen P."/>
            <person name="Goolsby J.A."/>
            <person name="Tidwell J."/>
            <person name="Bellgard S.E."/>
            <person name="Bellgard M.I."/>
        </authorList>
    </citation>
    <scope>NUCLEOTIDE SEQUENCE</scope>
    <source>
        <tissue evidence="1">Shoot tissue taken approximately 20 cm above the soil surface</tissue>
    </source>
</reference>
<dbReference type="AlphaFoldDB" id="A0A0A9CF34"/>
<proteinExistence type="predicted"/>
<reference evidence="1" key="1">
    <citation type="submission" date="2014-09" db="EMBL/GenBank/DDBJ databases">
        <authorList>
            <person name="Magalhaes I.L.F."/>
            <person name="Oliveira U."/>
            <person name="Santos F.R."/>
            <person name="Vidigal T.H.D.A."/>
            <person name="Brescovit A.D."/>
            <person name="Santos A.J."/>
        </authorList>
    </citation>
    <scope>NUCLEOTIDE SEQUENCE</scope>
    <source>
        <tissue evidence="1">Shoot tissue taken approximately 20 cm above the soil surface</tissue>
    </source>
</reference>
<organism evidence="1">
    <name type="scientific">Arundo donax</name>
    <name type="common">Giant reed</name>
    <name type="synonym">Donax arundinaceus</name>
    <dbReference type="NCBI Taxonomy" id="35708"/>
    <lineage>
        <taxon>Eukaryota</taxon>
        <taxon>Viridiplantae</taxon>
        <taxon>Streptophyta</taxon>
        <taxon>Embryophyta</taxon>
        <taxon>Tracheophyta</taxon>
        <taxon>Spermatophyta</taxon>
        <taxon>Magnoliopsida</taxon>
        <taxon>Liliopsida</taxon>
        <taxon>Poales</taxon>
        <taxon>Poaceae</taxon>
        <taxon>PACMAD clade</taxon>
        <taxon>Arundinoideae</taxon>
        <taxon>Arundineae</taxon>
        <taxon>Arundo</taxon>
    </lineage>
</organism>
<accession>A0A0A9CF34</accession>
<protein>
    <submittedName>
        <fullName evidence="1">Uncharacterized protein</fullName>
    </submittedName>
</protein>
<dbReference type="EMBL" id="GBRH01222946">
    <property type="protein sequence ID" value="JAD74949.1"/>
    <property type="molecule type" value="Transcribed_RNA"/>
</dbReference>